<protein>
    <recommendedName>
        <fullName evidence="4">DUF4139 domain-containing protein</fullName>
    </recommendedName>
</protein>
<reference evidence="3" key="1">
    <citation type="journal article" date="2015" name="Nature">
        <title>Complex archaea that bridge the gap between prokaryotes and eukaryotes.</title>
        <authorList>
            <person name="Spang A."/>
            <person name="Saw J.H."/>
            <person name="Jorgensen S.L."/>
            <person name="Zaremba-Niedzwiedzka K."/>
            <person name="Martijn J."/>
            <person name="Lind A.E."/>
            <person name="van Eijk R."/>
            <person name="Schleper C."/>
            <person name="Guy L."/>
            <person name="Ettema T.J."/>
        </authorList>
    </citation>
    <scope>NUCLEOTIDE SEQUENCE</scope>
</reference>
<organism evidence="3">
    <name type="scientific">marine sediment metagenome</name>
    <dbReference type="NCBI Taxonomy" id="412755"/>
    <lineage>
        <taxon>unclassified sequences</taxon>
        <taxon>metagenomes</taxon>
        <taxon>ecological metagenomes</taxon>
    </lineage>
</organism>
<feature type="region of interest" description="Disordered" evidence="2">
    <location>
        <begin position="306"/>
        <end position="339"/>
    </location>
</feature>
<evidence type="ECO:0000313" key="3">
    <source>
        <dbReference type="EMBL" id="KKN53991.1"/>
    </source>
</evidence>
<dbReference type="AlphaFoldDB" id="A0A0F9TXX9"/>
<feature type="coiled-coil region" evidence="1">
    <location>
        <begin position="583"/>
        <end position="682"/>
    </location>
</feature>
<proteinExistence type="predicted"/>
<evidence type="ECO:0008006" key="4">
    <source>
        <dbReference type="Google" id="ProtNLM"/>
    </source>
</evidence>
<accession>A0A0F9TXX9</accession>
<evidence type="ECO:0000256" key="1">
    <source>
        <dbReference type="SAM" id="Coils"/>
    </source>
</evidence>
<keyword evidence="1" id="KW-0175">Coiled coil</keyword>
<comment type="caution">
    <text evidence="3">The sequence shown here is derived from an EMBL/GenBank/DDBJ whole genome shotgun (WGS) entry which is preliminary data.</text>
</comment>
<evidence type="ECO:0000256" key="2">
    <source>
        <dbReference type="SAM" id="MobiDB-lite"/>
    </source>
</evidence>
<name>A0A0F9TXX9_9ZZZZ</name>
<dbReference type="EMBL" id="LAZR01000948">
    <property type="protein sequence ID" value="KKN53991.1"/>
    <property type="molecule type" value="Genomic_DNA"/>
</dbReference>
<gene>
    <name evidence="3" type="ORF">LCGC14_0596770</name>
</gene>
<sequence length="686" mass="78845">MSKLKVKKVIIFKHGVSYYTLESTLKGSGVFELEFKIDEMNDILKSLFVLDTSEKGYISSISYDAAIETNQLLRSIMLNIPDMNSFSSLVTQIKGASVSLTIGGNKIVTGKIIGTETVEKLSKIDKVIQKILVLLQNDDIIVKIPFSEIRSFDILNDEIKKDLKFFLDTVIAGKKKDAKKIVINCESGGEDEVDRDIFVSYIRESPIWKTSYRLIMSRKQALEQKCLLSGWGLIENTTNQDWENIELSLVAGLPISFIYSFYRPIFIKRPVIHPPKILSARPTDIEDGLDMGEFDDYAIEAEEAMPAPAPRREMRAKSKKRGKLGRPPGKPVPVTTGMAGGMSDEAFMDKMISQTKTQTKDLGELFEYNITNPVSIKRKQSALVPILTESIKTKRILLYNKNEHDKNPNACLEITNNTNLTLETGPVTIIYDDNLAGEAIIPFLNKDDTRLLNYAVEQAVIIIHEQQIQNLSVHRVKFGGGYSYEYYYTNSMTTYKIRNKTEEEKEHYLDHPKSSGYKIVEKPVDPEETPNYWRFKITLKPKDAINFKLKEQKENYSSNYLWNYNKDDFSKRIGFYVKQKFINPELEEKLRDIAELIQNLNNHRTRTEKLNNERSLMTDEQVRLRENITVLGDDSQSVSLKERYIKKLNNQESRFEEIKKELETLEKKIKELNKEVGEKIDLLTPP</sequence>